<dbReference type="EMBL" id="JASNQZ010000006">
    <property type="protein sequence ID" value="KAL0956671.1"/>
    <property type="molecule type" value="Genomic_DNA"/>
</dbReference>
<protein>
    <submittedName>
        <fullName evidence="1">Uncharacterized protein</fullName>
    </submittedName>
</protein>
<evidence type="ECO:0000313" key="1">
    <source>
        <dbReference type="EMBL" id="KAL0956671.1"/>
    </source>
</evidence>
<name>A0ABR3JLQ8_9AGAR</name>
<evidence type="ECO:0000313" key="2">
    <source>
        <dbReference type="Proteomes" id="UP001556367"/>
    </source>
</evidence>
<reference evidence="2" key="1">
    <citation type="submission" date="2024-06" db="EMBL/GenBank/DDBJ databases">
        <title>Multi-omics analyses provide insights into the biosynthesis of the anticancer antibiotic pleurotin in Hohenbuehelia grisea.</title>
        <authorList>
            <person name="Weaver J.A."/>
            <person name="Alberti F."/>
        </authorList>
    </citation>
    <scope>NUCLEOTIDE SEQUENCE [LARGE SCALE GENOMIC DNA]</scope>
    <source>
        <strain evidence="2">T-177</strain>
    </source>
</reference>
<keyword evidence="2" id="KW-1185">Reference proteome</keyword>
<sequence>MLIEWVYEIDLDHEVFHVDSNPIFNLRNMPDEDLFIQGISFDKYGHRAHHESLPEEYRYNWKAAPLAPCSTSLEVYDLHCAPIALLEVDQLLELPSSLTPREHSRAHFFNAFVGTAMRTFTLGHELRRLEIAQEVADMPESLTGLGRDLVAFAFGPMVFMNVPVEPPKISSTWEGDLRASYLAHFKLPPIGQISLPKPQEGKDTSGDMTWLHKSVCFHIALHLDAEPNLKAAIGELVQFVKQDTVKPDLDRGPVVYGVVTSLFHCALVKIDISRDYTFHHTPALQLLPSFNATSPSTTGLTALIRLGCSLPCPDMLAQLIERCAPLQSLAQSLAGLSGRTRLDGMPTEMIAHIGTYLTDPMDLAHFALTGRHVKASISSTSSDPLRWPHVEGARLAVPIEPLDLHYADLELWTSTFRAEDSKGSLVVQVGAEPSYSVGEFDKKSFESTLGLVEFTLRCSLGKR</sequence>
<dbReference type="Proteomes" id="UP001556367">
    <property type="component" value="Unassembled WGS sequence"/>
</dbReference>
<accession>A0ABR3JLQ8</accession>
<gene>
    <name evidence="1" type="ORF">HGRIS_002802</name>
</gene>
<proteinExistence type="predicted"/>
<comment type="caution">
    <text evidence="1">The sequence shown here is derived from an EMBL/GenBank/DDBJ whole genome shotgun (WGS) entry which is preliminary data.</text>
</comment>
<organism evidence="1 2">
    <name type="scientific">Hohenbuehelia grisea</name>
    <dbReference type="NCBI Taxonomy" id="104357"/>
    <lineage>
        <taxon>Eukaryota</taxon>
        <taxon>Fungi</taxon>
        <taxon>Dikarya</taxon>
        <taxon>Basidiomycota</taxon>
        <taxon>Agaricomycotina</taxon>
        <taxon>Agaricomycetes</taxon>
        <taxon>Agaricomycetidae</taxon>
        <taxon>Agaricales</taxon>
        <taxon>Pleurotineae</taxon>
        <taxon>Pleurotaceae</taxon>
        <taxon>Hohenbuehelia</taxon>
    </lineage>
</organism>